<comment type="caution">
    <text evidence="3">The sequence shown here is derived from an EMBL/GenBank/DDBJ whole genome shotgun (WGS) entry which is preliminary data.</text>
</comment>
<keyword evidence="4" id="KW-1185">Reference proteome</keyword>
<comment type="similarity">
    <text evidence="1">Belongs to the E.coli NlpD/Haemophilus LppB family.</text>
</comment>
<dbReference type="RefSeq" id="WP_340346577.1">
    <property type="nucleotide sequence ID" value="NZ_JBBKZT010000019.1"/>
</dbReference>
<sequence length="199" mass="21205">MQQIIQSAKPAGTMHHVRSPFGLSLGRFRISFCAVAVLGIAGCATERVPLPPLPPLPSPTIPAPAPMPAPPVASPRPAGAYLRPAPGPIVGRYDQRNKGLDIAGVAGEPVLASRDGRVVLVSSALPEYGTMVVVKHDDTFITAYAHVGKVLVKEDEVVRQGQQIAEMGSTGTNRVKLHFEIRKQGVAQDPEPYLRGELR</sequence>
<evidence type="ECO:0000313" key="4">
    <source>
        <dbReference type="Proteomes" id="UP001385892"/>
    </source>
</evidence>
<feature type="domain" description="M23ase beta-sheet core" evidence="2">
    <location>
        <begin position="96"/>
        <end position="190"/>
    </location>
</feature>
<dbReference type="EMBL" id="JBBKZT010000019">
    <property type="protein sequence ID" value="MEJ8851062.1"/>
    <property type="molecule type" value="Genomic_DNA"/>
</dbReference>
<dbReference type="CDD" id="cd12797">
    <property type="entry name" value="M23_peptidase"/>
    <property type="match status" value="1"/>
</dbReference>
<dbReference type="InterPro" id="IPR050570">
    <property type="entry name" value="Cell_wall_metabolism_enzyme"/>
</dbReference>
<dbReference type="InterPro" id="IPR011055">
    <property type="entry name" value="Dup_hybrid_motif"/>
</dbReference>
<dbReference type="SUPFAM" id="SSF51261">
    <property type="entry name" value="Duplicated hybrid motif"/>
    <property type="match status" value="1"/>
</dbReference>
<gene>
    <name evidence="3" type="ORF">WKW82_30785</name>
</gene>
<protein>
    <submittedName>
        <fullName evidence="3">Peptidoglycan DD-metalloendopeptidase family protein</fullName>
    </submittedName>
</protein>
<evidence type="ECO:0000259" key="2">
    <source>
        <dbReference type="Pfam" id="PF01551"/>
    </source>
</evidence>
<name>A0ABU8WX66_9BURK</name>
<reference evidence="3 4" key="1">
    <citation type="submission" date="2024-03" db="EMBL/GenBank/DDBJ databases">
        <title>Novel species of the genus Variovorax.</title>
        <authorList>
            <person name="Liu Q."/>
            <person name="Xin Y.-H."/>
        </authorList>
    </citation>
    <scope>NUCLEOTIDE SEQUENCE [LARGE SCALE GENOMIC DNA]</scope>
    <source>
        <strain evidence="3 4">KACC 18900</strain>
    </source>
</reference>
<proteinExistence type="inferred from homology"/>
<dbReference type="Proteomes" id="UP001385892">
    <property type="component" value="Unassembled WGS sequence"/>
</dbReference>
<dbReference type="PANTHER" id="PTHR21666:SF263">
    <property type="entry name" value="MUREIN HYDROLASE ACTIVATOR NLPD"/>
    <property type="match status" value="1"/>
</dbReference>
<accession>A0ABU8WX66</accession>
<dbReference type="Gene3D" id="2.70.70.10">
    <property type="entry name" value="Glucose Permease (Domain IIA)"/>
    <property type="match status" value="1"/>
</dbReference>
<organism evidence="3 4">
    <name type="scientific">Variovorax rhizosphaerae</name>
    <dbReference type="NCBI Taxonomy" id="1836200"/>
    <lineage>
        <taxon>Bacteria</taxon>
        <taxon>Pseudomonadati</taxon>
        <taxon>Pseudomonadota</taxon>
        <taxon>Betaproteobacteria</taxon>
        <taxon>Burkholderiales</taxon>
        <taxon>Comamonadaceae</taxon>
        <taxon>Variovorax</taxon>
    </lineage>
</organism>
<evidence type="ECO:0000313" key="3">
    <source>
        <dbReference type="EMBL" id="MEJ8851062.1"/>
    </source>
</evidence>
<dbReference type="Pfam" id="PF01551">
    <property type="entry name" value="Peptidase_M23"/>
    <property type="match status" value="1"/>
</dbReference>
<dbReference type="InterPro" id="IPR016047">
    <property type="entry name" value="M23ase_b-sheet_dom"/>
</dbReference>
<dbReference type="PANTHER" id="PTHR21666">
    <property type="entry name" value="PEPTIDASE-RELATED"/>
    <property type="match status" value="1"/>
</dbReference>
<evidence type="ECO:0000256" key="1">
    <source>
        <dbReference type="ARBA" id="ARBA00038420"/>
    </source>
</evidence>